<dbReference type="AlphaFoldDB" id="S5SU14"/>
<dbReference type="GO" id="GO:0000271">
    <property type="term" value="P:polysaccharide biosynthetic process"/>
    <property type="evidence" value="ECO:0007669"/>
    <property type="project" value="InterPro"/>
</dbReference>
<comment type="subcellular location">
    <subcellularLocation>
        <location evidence="1">Membrane</location>
        <topology evidence="1">Multi-pass membrane protein</topology>
    </subcellularLocation>
</comment>
<dbReference type="RefSeq" id="WP_020934455.1">
    <property type="nucleotide sequence ID" value="NC_021915.1"/>
</dbReference>
<accession>S5SU14</accession>
<feature type="transmembrane region" description="Helical" evidence="6">
    <location>
        <begin position="74"/>
        <end position="91"/>
    </location>
</feature>
<proteinExistence type="inferred from homology"/>
<evidence type="ECO:0000259" key="7">
    <source>
        <dbReference type="Pfam" id="PF04138"/>
    </source>
</evidence>
<dbReference type="STRING" id="1224163.B841_05245"/>
<feature type="domain" description="GtrA/DPMS transmembrane" evidence="7">
    <location>
        <begin position="153"/>
        <end position="184"/>
    </location>
</feature>
<evidence type="ECO:0000256" key="1">
    <source>
        <dbReference type="ARBA" id="ARBA00004141"/>
    </source>
</evidence>
<feature type="transmembrane region" description="Helical" evidence="6">
    <location>
        <begin position="25"/>
        <end position="46"/>
    </location>
</feature>
<evidence type="ECO:0000256" key="3">
    <source>
        <dbReference type="ARBA" id="ARBA00022692"/>
    </source>
</evidence>
<feature type="transmembrane region" description="Helical" evidence="6">
    <location>
        <begin position="111"/>
        <end position="133"/>
    </location>
</feature>
<dbReference type="PANTHER" id="PTHR38459">
    <property type="entry name" value="PROPHAGE BACTOPRENOL-LINKED GLUCOSE TRANSLOCASE HOMOLOG"/>
    <property type="match status" value="1"/>
</dbReference>
<evidence type="ECO:0000256" key="4">
    <source>
        <dbReference type="ARBA" id="ARBA00022989"/>
    </source>
</evidence>
<protein>
    <recommendedName>
        <fullName evidence="7">GtrA/DPMS transmembrane domain-containing protein</fullName>
    </recommendedName>
</protein>
<dbReference type="PANTHER" id="PTHR38459:SF1">
    <property type="entry name" value="PROPHAGE BACTOPRENOL-LINKED GLUCOSE TRANSLOCASE HOMOLOG"/>
    <property type="match status" value="1"/>
</dbReference>
<dbReference type="EMBL" id="CP003924">
    <property type="protein sequence ID" value="AGS34522.1"/>
    <property type="molecule type" value="Genomic_DNA"/>
</dbReference>
<dbReference type="InterPro" id="IPR007267">
    <property type="entry name" value="GtrA_DPMS_TM"/>
</dbReference>
<evidence type="ECO:0000313" key="9">
    <source>
        <dbReference type="Proteomes" id="UP000015388"/>
    </source>
</evidence>
<dbReference type="InterPro" id="IPR051401">
    <property type="entry name" value="GtrA_CellWall_Glycosyl"/>
</dbReference>
<sequence length="197" mass="22117">MGESGSTAVKKKFSTVDMLSTLRQFFMFGLVGGSGTLVNLLVVYVVTRMLLSGAGLTPEDVVAGLPGTPWNIRWYHVIMTIAFLVANTWNYQLNRSWTFRGVTKRSWWRGFFPFLATGFFAFLVSQLAATLMMNPTSPVALPDEIFDNSTGLRTKFYWAAAISVIVAMPVNFVINKLWTFRKPKVVVVQERMPATQE</sequence>
<keyword evidence="5 6" id="KW-0472">Membrane</keyword>
<keyword evidence="9" id="KW-1185">Reference proteome</keyword>
<dbReference type="Proteomes" id="UP000015388">
    <property type="component" value="Chromosome"/>
</dbReference>
<evidence type="ECO:0000256" key="6">
    <source>
        <dbReference type="SAM" id="Phobius"/>
    </source>
</evidence>
<keyword evidence="4 6" id="KW-1133">Transmembrane helix</keyword>
<dbReference type="HOGENOM" id="CLU_101706_0_0_11"/>
<dbReference type="Pfam" id="PF04138">
    <property type="entry name" value="GtrA_DPMS_TM"/>
    <property type="match status" value="2"/>
</dbReference>
<keyword evidence="3 6" id="KW-0812">Transmembrane</keyword>
<reference evidence="8 9" key="1">
    <citation type="submission" date="2012-11" db="EMBL/GenBank/DDBJ databases">
        <title>The complete genome sequence of Corynebacterium maris Coryn-1 (=DSM 45190).</title>
        <authorList>
            <person name="Schaffert L."/>
            <person name="Albersmeier A."/>
            <person name="Kalinowski J."/>
            <person name="Ruckert C."/>
        </authorList>
    </citation>
    <scope>NUCLEOTIDE SEQUENCE [LARGE SCALE GENOMIC DNA]</scope>
    <source>
        <strain evidence="9">Coryn-1</strain>
    </source>
</reference>
<dbReference type="eggNOG" id="COG2246">
    <property type="taxonomic scope" value="Bacteria"/>
</dbReference>
<dbReference type="GO" id="GO:0005886">
    <property type="term" value="C:plasma membrane"/>
    <property type="evidence" value="ECO:0007669"/>
    <property type="project" value="TreeGrafter"/>
</dbReference>
<organism evidence="8 9">
    <name type="scientific">Corynebacterium maris DSM 45190</name>
    <dbReference type="NCBI Taxonomy" id="1224163"/>
    <lineage>
        <taxon>Bacteria</taxon>
        <taxon>Bacillati</taxon>
        <taxon>Actinomycetota</taxon>
        <taxon>Actinomycetes</taxon>
        <taxon>Mycobacteriales</taxon>
        <taxon>Corynebacteriaceae</taxon>
        <taxon>Corynebacterium</taxon>
    </lineage>
</organism>
<feature type="domain" description="GtrA/DPMS transmembrane" evidence="7">
    <location>
        <begin position="28"/>
        <end position="134"/>
    </location>
</feature>
<evidence type="ECO:0000256" key="2">
    <source>
        <dbReference type="ARBA" id="ARBA00009399"/>
    </source>
</evidence>
<feature type="transmembrane region" description="Helical" evidence="6">
    <location>
        <begin position="156"/>
        <end position="174"/>
    </location>
</feature>
<evidence type="ECO:0000313" key="8">
    <source>
        <dbReference type="EMBL" id="AGS34522.1"/>
    </source>
</evidence>
<gene>
    <name evidence="8" type="ORF">B841_05245</name>
</gene>
<comment type="similarity">
    <text evidence="2">Belongs to the GtrA family.</text>
</comment>
<dbReference type="KEGG" id="cmd:B841_05245"/>
<name>S5SU14_9CORY</name>
<evidence type="ECO:0000256" key="5">
    <source>
        <dbReference type="ARBA" id="ARBA00023136"/>
    </source>
</evidence>
<dbReference type="PATRIC" id="fig|1224163.3.peg.1051"/>